<keyword evidence="1" id="KW-0812">Transmembrane</keyword>
<evidence type="ECO:0000313" key="2">
    <source>
        <dbReference type="EMBL" id="KFM79632.1"/>
    </source>
</evidence>
<dbReference type="Proteomes" id="UP000054359">
    <property type="component" value="Unassembled WGS sequence"/>
</dbReference>
<reference evidence="2 3" key="1">
    <citation type="submission" date="2013-11" db="EMBL/GenBank/DDBJ databases">
        <title>Genome sequencing of Stegodyphus mimosarum.</title>
        <authorList>
            <person name="Bechsgaard J."/>
        </authorList>
    </citation>
    <scope>NUCLEOTIDE SEQUENCE [LARGE SCALE GENOMIC DNA]</scope>
</reference>
<evidence type="ECO:0000313" key="3">
    <source>
        <dbReference type="Proteomes" id="UP000054359"/>
    </source>
</evidence>
<evidence type="ECO:0000256" key="1">
    <source>
        <dbReference type="SAM" id="Phobius"/>
    </source>
</evidence>
<feature type="transmembrane region" description="Helical" evidence="1">
    <location>
        <begin position="15"/>
        <end position="33"/>
    </location>
</feature>
<dbReference type="AlphaFoldDB" id="A0A087UQJ3"/>
<feature type="non-terminal residue" evidence="2">
    <location>
        <position position="34"/>
    </location>
</feature>
<name>A0A087UQJ3_STEMI</name>
<organism evidence="2 3">
    <name type="scientific">Stegodyphus mimosarum</name>
    <name type="common">African social velvet spider</name>
    <dbReference type="NCBI Taxonomy" id="407821"/>
    <lineage>
        <taxon>Eukaryota</taxon>
        <taxon>Metazoa</taxon>
        <taxon>Ecdysozoa</taxon>
        <taxon>Arthropoda</taxon>
        <taxon>Chelicerata</taxon>
        <taxon>Arachnida</taxon>
        <taxon>Araneae</taxon>
        <taxon>Araneomorphae</taxon>
        <taxon>Entelegynae</taxon>
        <taxon>Eresoidea</taxon>
        <taxon>Eresidae</taxon>
        <taxon>Stegodyphus</taxon>
    </lineage>
</organism>
<keyword evidence="3" id="KW-1185">Reference proteome</keyword>
<sequence length="34" mass="4052">MFENSIVVAFSIERSFWTFGVMCSTLVLWIKFFD</sequence>
<dbReference type="EMBL" id="KK121048">
    <property type="protein sequence ID" value="KFM79632.1"/>
    <property type="molecule type" value="Genomic_DNA"/>
</dbReference>
<keyword evidence="1" id="KW-0472">Membrane</keyword>
<protein>
    <submittedName>
        <fullName evidence="2">Uncharacterized protein</fullName>
    </submittedName>
</protein>
<gene>
    <name evidence="2" type="ORF">X975_18092</name>
</gene>
<keyword evidence="1" id="KW-1133">Transmembrane helix</keyword>
<proteinExistence type="predicted"/>
<accession>A0A087UQJ3</accession>